<evidence type="ECO:0000256" key="2">
    <source>
        <dbReference type="SAM" id="SignalP"/>
    </source>
</evidence>
<evidence type="ECO:0000313" key="4">
    <source>
        <dbReference type="EMBL" id="GAA5079865.1"/>
    </source>
</evidence>
<evidence type="ECO:0000259" key="3">
    <source>
        <dbReference type="Pfam" id="PF01471"/>
    </source>
</evidence>
<dbReference type="Gene3D" id="1.10.101.10">
    <property type="entry name" value="PGBD-like superfamily/PGBD"/>
    <property type="match status" value="2"/>
</dbReference>
<feature type="domain" description="Peptidoglycan binding-like" evidence="3">
    <location>
        <begin position="492"/>
        <end position="537"/>
    </location>
</feature>
<feature type="compositionally biased region" description="Pro residues" evidence="1">
    <location>
        <begin position="222"/>
        <end position="237"/>
    </location>
</feature>
<dbReference type="InterPro" id="IPR029030">
    <property type="entry name" value="Caspase-like_dom_sf"/>
</dbReference>
<dbReference type="EMBL" id="BAABHW010000006">
    <property type="protein sequence ID" value="GAA5079865.1"/>
    <property type="molecule type" value="Genomic_DNA"/>
</dbReference>
<dbReference type="SUPFAM" id="SSF52129">
    <property type="entry name" value="Caspase-like"/>
    <property type="match status" value="1"/>
</dbReference>
<keyword evidence="2" id="KW-0732">Signal</keyword>
<feature type="domain" description="Peptidoglycan binding-like" evidence="3">
    <location>
        <begin position="300"/>
        <end position="355"/>
    </location>
</feature>
<proteinExistence type="predicted"/>
<feature type="chain" id="PRO_5045399361" evidence="2">
    <location>
        <begin position="21"/>
        <end position="552"/>
    </location>
</feature>
<feature type="signal peptide" evidence="2">
    <location>
        <begin position="1"/>
        <end position="20"/>
    </location>
</feature>
<protein>
    <submittedName>
        <fullName evidence="4">Peptidoglycan-binding domain-containing protein</fullName>
    </submittedName>
</protein>
<dbReference type="SUPFAM" id="SSF47090">
    <property type="entry name" value="PGBD-like"/>
    <property type="match status" value="2"/>
</dbReference>
<comment type="caution">
    <text evidence="4">The sequence shown here is derived from an EMBL/GenBank/DDBJ whole genome shotgun (WGS) entry which is preliminary data.</text>
</comment>
<dbReference type="InterPro" id="IPR036366">
    <property type="entry name" value="PGBDSf"/>
</dbReference>
<name>A0ABP9LP51_9RHOB</name>
<evidence type="ECO:0000313" key="5">
    <source>
        <dbReference type="Proteomes" id="UP001499910"/>
    </source>
</evidence>
<dbReference type="InterPro" id="IPR002477">
    <property type="entry name" value="Peptidoglycan-bd-like"/>
</dbReference>
<keyword evidence="5" id="KW-1185">Reference proteome</keyword>
<dbReference type="RefSeq" id="WP_259553428.1">
    <property type="nucleotide sequence ID" value="NZ_BAABHW010000006.1"/>
</dbReference>
<evidence type="ECO:0000256" key="1">
    <source>
        <dbReference type="SAM" id="MobiDB-lite"/>
    </source>
</evidence>
<accession>A0ABP9LP51</accession>
<feature type="region of interest" description="Disordered" evidence="1">
    <location>
        <begin position="217"/>
        <end position="240"/>
    </location>
</feature>
<dbReference type="Pfam" id="PF01471">
    <property type="entry name" value="PG_binding_1"/>
    <property type="match status" value="2"/>
</dbReference>
<dbReference type="Proteomes" id="UP001499910">
    <property type="component" value="Unassembled WGS sequence"/>
</dbReference>
<dbReference type="InterPro" id="IPR036365">
    <property type="entry name" value="PGBD-like_sf"/>
</dbReference>
<gene>
    <name evidence="4" type="ORF">GCM10023209_32560</name>
</gene>
<reference evidence="5" key="1">
    <citation type="journal article" date="2019" name="Int. J. Syst. Evol. Microbiol.">
        <title>The Global Catalogue of Microorganisms (GCM) 10K type strain sequencing project: providing services to taxonomists for standard genome sequencing and annotation.</title>
        <authorList>
            <consortium name="The Broad Institute Genomics Platform"/>
            <consortium name="The Broad Institute Genome Sequencing Center for Infectious Disease"/>
            <person name="Wu L."/>
            <person name="Ma J."/>
        </authorList>
    </citation>
    <scope>NUCLEOTIDE SEQUENCE [LARGE SCALE GENOMIC DNA]</scope>
    <source>
        <strain evidence="5">JCM 18015</strain>
    </source>
</reference>
<sequence>MRARSILLALSIALPVPAFADTALILANARYAEAQNLRTTRDFLRLEDDLQAAGFDVIVVENGDAGALRQGLSELLDADEDARVLIAAVGHFVRSSGGGESWLTGTDANRPDLAGISGQGLPVSVMAEVAASAPGRAMVLLGVENRQFILGRGLEQGLGPVDPPQGVTVISGPTRDLSALVRGPLLTPGTDLSAVLERTSSLTVSGFVSPALPFTAEATAPQPAPQPAPPAPQPPSGPSAEELALWEAAEELNTPAAYNAYLQRYPQGAFAAIARERAAAPQPTPEEVAQANEDALNLDRNARRQVQRYLTILGYDTRGIDGIFGNGTRTAIRSWQVAQGVAVTGYLNAPQLAALSEQGRVRQAEIEEEERLRREAEARADRAYWQATGQGQTEQGLRDYLDRYPDGLFADVAEARLADILAAREGAAWQAARQTNTVASYRAYLDDYPNGTHADDARARIEALQSGLTPEERARLEAQEAALNLQPITRSLIEQRLDRLGFNPGRVDGRFDADTRRAIRRYQQARGFPVTGYLDQVLVVRLLAESIGGILR</sequence>
<dbReference type="Gene3D" id="3.40.50.1460">
    <property type="match status" value="1"/>
</dbReference>
<organism evidence="4 5">
    <name type="scientific">[Roseibacterium] beibuensis</name>
    <dbReference type="NCBI Taxonomy" id="1193142"/>
    <lineage>
        <taxon>Bacteria</taxon>
        <taxon>Pseudomonadati</taxon>
        <taxon>Pseudomonadota</taxon>
        <taxon>Alphaproteobacteria</taxon>
        <taxon>Rhodobacterales</taxon>
        <taxon>Roseobacteraceae</taxon>
        <taxon>Roseicyclus</taxon>
    </lineage>
</organism>